<dbReference type="InterPro" id="IPR023091">
    <property type="entry name" value="MetalPrtase_cat_dom_sf_prd"/>
</dbReference>
<evidence type="ECO:0000256" key="4">
    <source>
        <dbReference type="ARBA" id="ARBA00022759"/>
    </source>
</evidence>
<dbReference type="GO" id="GO:0004222">
    <property type="term" value="F:metalloendopeptidase activity"/>
    <property type="evidence" value="ECO:0007669"/>
    <property type="project" value="InterPro"/>
</dbReference>
<name>A0A0G1XNM0_9BACT</name>
<comment type="subcellular location">
    <subcellularLocation>
        <location evidence="7">Cytoplasm</location>
    </subcellularLocation>
</comment>
<organism evidence="8 9">
    <name type="scientific">Candidatus Uhrbacteria bacterium GW2011_GWA2_52_8d</name>
    <dbReference type="NCBI Taxonomy" id="1618979"/>
    <lineage>
        <taxon>Bacteria</taxon>
        <taxon>Candidatus Uhriibacteriota</taxon>
    </lineage>
</organism>
<accession>A0A0G1XNM0</accession>
<evidence type="ECO:0000256" key="6">
    <source>
        <dbReference type="ARBA" id="ARBA00022833"/>
    </source>
</evidence>
<evidence type="ECO:0000256" key="5">
    <source>
        <dbReference type="ARBA" id="ARBA00022801"/>
    </source>
</evidence>
<feature type="binding site" evidence="7">
    <location>
        <position position="116"/>
    </location>
    <ligand>
        <name>Zn(2+)</name>
        <dbReference type="ChEBI" id="CHEBI:29105"/>
        <note>catalytic</note>
    </ligand>
</feature>
<dbReference type="Pfam" id="PF02130">
    <property type="entry name" value="YbeY"/>
    <property type="match status" value="1"/>
</dbReference>
<dbReference type="GO" id="GO:0008270">
    <property type="term" value="F:zinc ion binding"/>
    <property type="evidence" value="ECO:0007669"/>
    <property type="project" value="UniProtKB-UniRule"/>
</dbReference>
<keyword evidence="7" id="KW-0963">Cytoplasm</keyword>
<dbReference type="Gene3D" id="3.40.390.30">
    <property type="entry name" value="Metalloproteases ('zincins'), catalytic domain"/>
    <property type="match status" value="1"/>
</dbReference>
<keyword evidence="7" id="KW-0698">rRNA processing</keyword>
<evidence type="ECO:0000313" key="8">
    <source>
        <dbReference type="EMBL" id="KKW32531.1"/>
    </source>
</evidence>
<keyword evidence="5 7" id="KW-0378">Hydrolase</keyword>
<comment type="cofactor">
    <cofactor evidence="7">
        <name>Zn(2+)</name>
        <dbReference type="ChEBI" id="CHEBI:29105"/>
    </cofactor>
    <text evidence="7">Binds 1 zinc ion.</text>
</comment>
<evidence type="ECO:0000313" key="9">
    <source>
        <dbReference type="Proteomes" id="UP000034054"/>
    </source>
</evidence>
<comment type="function">
    <text evidence="7">Single strand-specific metallo-endoribonuclease involved in late-stage 70S ribosome quality control and in maturation of the 3' terminus of the 16S rRNA.</text>
</comment>
<feature type="binding site" evidence="7">
    <location>
        <position position="126"/>
    </location>
    <ligand>
        <name>Zn(2+)</name>
        <dbReference type="ChEBI" id="CHEBI:29105"/>
        <note>catalytic</note>
    </ligand>
</feature>
<keyword evidence="3 7" id="KW-0479">Metal-binding</keyword>
<keyword evidence="6 7" id="KW-0862">Zinc</keyword>
<dbReference type="PROSITE" id="PS01306">
    <property type="entry name" value="UPF0054"/>
    <property type="match status" value="1"/>
</dbReference>
<proteinExistence type="inferred from homology"/>
<dbReference type="Proteomes" id="UP000034054">
    <property type="component" value="Unassembled WGS sequence"/>
</dbReference>
<evidence type="ECO:0000256" key="1">
    <source>
        <dbReference type="ARBA" id="ARBA00010875"/>
    </source>
</evidence>
<evidence type="ECO:0000256" key="2">
    <source>
        <dbReference type="ARBA" id="ARBA00022722"/>
    </source>
</evidence>
<reference evidence="8 9" key="1">
    <citation type="journal article" date="2015" name="Nature">
        <title>rRNA introns, odd ribosomes, and small enigmatic genomes across a large radiation of phyla.</title>
        <authorList>
            <person name="Brown C.T."/>
            <person name="Hug L.A."/>
            <person name="Thomas B.C."/>
            <person name="Sharon I."/>
            <person name="Castelle C.J."/>
            <person name="Singh A."/>
            <person name="Wilkins M.J."/>
            <person name="Williams K.H."/>
            <person name="Banfield J.F."/>
        </authorList>
    </citation>
    <scope>NUCLEOTIDE SEQUENCE [LARGE SCALE GENOMIC DNA]</scope>
</reference>
<keyword evidence="2 7" id="KW-0540">Nuclease</keyword>
<dbReference type="SUPFAM" id="SSF55486">
    <property type="entry name" value="Metalloproteases ('zincins'), catalytic domain"/>
    <property type="match status" value="1"/>
</dbReference>
<dbReference type="GO" id="GO:0005737">
    <property type="term" value="C:cytoplasm"/>
    <property type="evidence" value="ECO:0007669"/>
    <property type="project" value="UniProtKB-SubCell"/>
</dbReference>
<keyword evidence="4 7" id="KW-0255">Endonuclease</keyword>
<dbReference type="GO" id="GO:0004521">
    <property type="term" value="F:RNA endonuclease activity"/>
    <property type="evidence" value="ECO:0007669"/>
    <property type="project" value="UniProtKB-UniRule"/>
</dbReference>
<dbReference type="EMBL" id="LCRH01000025">
    <property type="protein sequence ID" value="KKW32531.1"/>
    <property type="molecule type" value="Genomic_DNA"/>
</dbReference>
<dbReference type="EC" id="3.1.-.-" evidence="7"/>
<dbReference type="PANTHER" id="PTHR46986">
    <property type="entry name" value="ENDORIBONUCLEASE YBEY, CHLOROPLASTIC"/>
    <property type="match status" value="1"/>
</dbReference>
<feature type="binding site" evidence="7">
    <location>
        <position position="120"/>
    </location>
    <ligand>
        <name>Zn(2+)</name>
        <dbReference type="ChEBI" id="CHEBI:29105"/>
        <note>catalytic</note>
    </ligand>
</feature>
<keyword evidence="7" id="KW-0690">Ribosome biogenesis</keyword>
<sequence length="155" mass="17530">MQVLVDSHTVNAPAVLGQHILRALAQKTVRATGLRPNRIEFSVAYIDARRSRDANERYRRKHGPTDILSFPLHSSVRLRSPDGYHGEILLCPTVIRAHARLHKRTVRAETTRLFVHGVLHLLGYDHQRTQDHKKMLALERRILGVAMLAGDGELG</sequence>
<dbReference type="HAMAP" id="MF_00009">
    <property type="entry name" value="Endoribonucl_YbeY"/>
    <property type="match status" value="1"/>
</dbReference>
<dbReference type="InterPro" id="IPR002036">
    <property type="entry name" value="YbeY"/>
</dbReference>
<dbReference type="PANTHER" id="PTHR46986:SF1">
    <property type="entry name" value="ENDORIBONUCLEASE YBEY, CHLOROPLASTIC"/>
    <property type="match status" value="1"/>
</dbReference>
<dbReference type="GO" id="GO:0006364">
    <property type="term" value="P:rRNA processing"/>
    <property type="evidence" value="ECO:0007669"/>
    <property type="project" value="UniProtKB-UniRule"/>
</dbReference>
<dbReference type="AlphaFoldDB" id="A0A0G1XNM0"/>
<dbReference type="NCBIfam" id="TIGR00043">
    <property type="entry name" value="rRNA maturation RNase YbeY"/>
    <property type="match status" value="1"/>
</dbReference>
<gene>
    <name evidence="7" type="primary">ybeY</name>
    <name evidence="8" type="ORF">UY76_C0025G0005</name>
</gene>
<evidence type="ECO:0000256" key="3">
    <source>
        <dbReference type="ARBA" id="ARBA00022723"/>
    </source>
</evidence>
<comment type="similarity">
    <text evidence="1 7">Belongs to the endoribonuclease YbeY family.</text>
</comment>
<dbReference type="InterPro" id="IPR020549">
    <property type="entry name" value="YbeY_CS"/>
</dbReference>
<dbReference type="PATRIC" id="fig|1618979.3.peg.414"/>
<comment type="caution">
    <text evidence="8">The sequence shown here is derived from an EMBL/GenBank/DDBJ whole genome shotgun (WGS) entry which is preliminary data.</text>
</comment>
<evidence type="ECO:0000256" key="7">
    <source>
        <dbReference type="HAMAP-Rule" id="MF_00009"/>
    </source>
</evidence>
<protein>
    <recommendedName>
        <fullName evidence="7">Endoribonuclease YbeY</fullName>
        <ecNumber evidence="7">3.1.-.-</ecNumber>
    </recommendedName>
</protein>